<dbReference type="InterPro" id="IPR010982">
    <property type="entry name" value="Lambda_DNA-bd_dom_sf"/>
</dbReference>
<sequence>MQAELESGRDLGDLVRRVRERHGLSQRQLADAIGCSQRYVYELEKGLPKRADDNFYAILRKLGIRLIGEVRDG</sequence>
<proteinExistence type="predicted"/>
<evidence type="ECO:0000313" key="2">
    <source>
        <dbReference type="EMBL" id="BAU32300.1"/>
    </source>
</evidence>
<accession>A0A0U5BNV0</accession>
<organism evidence="2 3">
    <name type="scientific">Microcella alkaliphila</name>
    <dbReference type="NCBI Taxonomy" id="279828"/>
    <lineage>
        <taxon>Bacteria</taxon>
        <taxon>Bacillati</taxon>
        <taxon>Actinomycetota</taxon>
        <taxon>Actinomycetes</taxon>
        <taxon>Micrococcales</taxon>
        <taxon>Microbacteriaceae</taxon>
        <taxon>Microcella</taxon>
    </lineage>
</organism>
<name>A0A0U5BNV0_9MICO</name>
<evidence type="ECO:0000259" key="1">
    <source>
        <dbReference type="PROSITE" id="PS50943"/>
    </source>
</evidence>
<gene>
    <name evidence="2" type="ORF">MalAC0309_1447</name>
</gene>
<dbReference type="CDD" id="cd00093">
    <property type="entry name" value="HTH_XRE"/>
    <property type="match status" value="1"/>
</dbReference>
<reference evidence="2 3" key="2">
    <citation type="submission" date="2016-01" db="EMBL/GenBank/DDBJ databases">
        <title>Microcella alkaliphila JAM AC0309 whole genome shotgun sequence.</title>
        <authorList>
            <person name="Kurata A."/>
            <person name="Hirose Y."/>
            <person name="Kishimoto N."/>
            <person name="Kobayashi T."/>
        </authorList>
    </citation>
    <scope>NUCLEOTIDE SEQUENCE [LARGE SCALE GENOMIC DNA]</scope>
    <source>
        <strain evidence="2 3">JAM AC0309</strain>
    </source>
</reference>
<dbReference type="PROSITE" id="PS50943">
    <property type="entry name" value="HTH_CROC1"/>
    <property type="match status" value="1"/>
</dbReference>
<dbReference type="InterPro" id="IPR001387">
    <property type="entry name" value="Cro/C1-type_HTH"/>
</dbReference>
<reference evidence="3" key="1">
    <citation type="submission" date="2015-12" db="EMBL/GenBank/DDBJ databases">
        <authorList>
            <person name="Shamseldin A."/>
            <person name="Moawad H."/>
            <person name="Abd El-Rahim W.M."/>
            <person name="Sadowsky M.J."/>
        </authorList>
    </citation>
    <scope>NUCLEOTIDE SEQUENCE [LARGE SCALE GENOMIC DNA]</scope>
    <source>
        <strain evidence="3">JAM AC0309</strain>
    </source>
</reference>
<protein>
    <submittedName>
        <fullName evidence="2">Predicted transcriptional regulator</fullName>
    </submittedName>
</protein>
<dbReference type="Proteomes" id="UP000218965">
    <property type="component" value="Chromosome"/>
</dbReference>
<dbReference type="GO" id="GO:0003677">
    <property type="term" value="F:DNA binding"/>
    <property type="evidence" value="ECO:0007669"/>
    <property type="project" value="InterPro"/>
</dbReference>
<evidence type="ECO:0000313" key="3">
    <source>
        <dbReference type="Proteomes" id="UP000218965"/>
    </source>
</evidence>
<dbReference type="KEGG" id="malk:MalAC0309_1447"/>
<dbReference type="OrthoDB" id="3255837at2"/>
<dbReference type="EMBL" id="AP017315">
    <property type="protein sequence ID" value="BAU32300.1"/>
    <property type="molecule type" value="Genomic_DNA"/>
</dbReference>
<dbReference type="SUPFAM" id="SSF47413">
    <property type="entry name" value="lambda repressor-like DNA-binding domains"/>
    <property type="match status" value="1"/>
</dbReference>
<feature type="domain" description="HTH cro/C1-type" evidence="1">
    <location>
        <begin position="15"/>
        <end position="70"/>
    </location>
</feature>
<dbReference type="SMART" id="SM00530">
    <property type="entry name" value="HTH_XRE"/>
    <property type="match status" value="1"/>
</dbReference>
<dbReference type="AlphaFoldDB" id="A0A0U5BNV0"/>
<dbReference type="RefSeq" id="WP_096421400.1">
    <property type="nucleotide sequence ID" value="NZ_AP017315.1"/>
</dbReference>
<dbReference type="Gene3D" id="1.10.260.40">
    <property type="entry name" value="lambda repressor-like DNA-binding domains"/>
    <property type="match status" value="1"/>
</dbReference>
<dbReference type="Pfam" id="PF01381">
    <property type="entry name" value="HTH_3"/>
    <property type="match status" value="1"/>
</dbReference>